<sequence>MADRKKSPWTPEEKQRFLYQVLKQLGVETVTLDYDKFDMPGRTAKALQEMWSKTKKELVAAGGNSVEGEGSSAPTTPKRKKTTTEGSATKKLKTKKPAGGKNKQVSDEDEVHDTTA</sequence>
<keyword evidence="3" id="KW-1185">Reference proteome</keyword>
<dbReference type="InterPro" id="IPR001005">
    <property type="entry name" value="SANT/Myb"/>
</dbReference>
<protein>
    <submittedName>
        <fullName evidence="2">Uncharacterized protein</fullName>
    </submittedName>
</protein>
<accession>A0A3D8S052</accession>
<gene>
    <name evidence="2" type="ORF">BP6252_04128</name>
</gene>
<organism evidence="2 3">
    <name type="scientific">Coleophoma cylindrospora</name>
    <dbReference type="NCBI Taxonomy" id="1849047"/>
    <lineage>
        <taxon>Eukaryota</taxon>
        <taxon>Fungi</taxon>
        <taxon>Dikarya</taxon>
        <taxon>Ascomycota</taxon>
        <taxon>Pezizomycotina</taxon>
        <taxon>Leotiomycetes</taxon>
        <taxon>Helotiales</taxon>
        <taxon>Dermateaceae</taxon>
        <taxon>Coleophoma</taxon>
    </lineage>
</organism>
<feature type="compositionally biased region" description="Acidic residues" evidence="1">
    <location>
        <begin position="107"/>
        <end position="116"/>
    </location>
</feature>
<evidence type="ECO:0000313" key="2">
    <source>
        <dbReference type="EMBL" id="RDW79490.1"/>
    </source>
</evidence>
<reference evidence="2 3" key="1">
    <citation type="journal article" date="2018" name="IMA Fungus">
        <title>IMA Genome-F 9: Draft genome sequence of Annulohypoxylon stygium, Aspergillus mulundensis, Berkeleyomyces basicola (syn. Thielaviopsis basicola), Ceratocystis smalleyi, two Cercospora beticola strains, Coleophoma cylindrospora, Fusarium fracticaudum, Phialophora cf. hyalina, and Morchella septimelata.</title>
        <authorList>
            <person name="Wingfield B.D."/>
            <person name="Bills G.F."/>
            <person name="Dong Y."/>
            <person name="Huang W."/>
            <person name="Nel W.J."/>
            <person name="Swalarsk-Parry B.S."/>
            <person name="Vaghefi N."/>
            <person name="Wilken P.M."/>
            <person name="An Z."/>
            <person name="de Beer Z.W."/>
            <person name="De Vos L."/>
            <person name="Chen L."/>
            <person name="Duong T.A."/>
            <person name="Gao Y."/>
            <person name="Hammerbacher A."/>
            <person name="Kikkert J.R."/>
            <person name="Li Y."/>
            <person name="Li H."/>
            <person name="Li K."/>
            <person name="Li Q."/>
            <person name="Liu X."/>
            <person name="Ma X."/>
            <person name="Naidoo K."/>
            <person name="Pethybridge S.J."/>
            <person name="Sun J."/>
            <person name="Steenkamp E.T."/>
            <person name="van der Nest M.A."/>
            <person name="van Wyk S."/>
            <person name="Wingfield M.J."/>
            <person name="Xiong C."/>
            <person name="Yue Q."/>
            <person name="Zhang X."/>
        </authorList>
    </citation>
    <scope>NUCLEOTIDE SEQUENCE [LARGE SCALE GENOMIC DNA]</scope>
    <source>
        <strain evidence="2 3">BP6252</strain>
    </source>
</reference>
<dbReference type="AlphaFoldDB" id="A0A3D8S052"/>
<evidence type="ECO:0000256" key="1">
    <source>
        <dbReference type="SAM" id="MobiDB-lite"/>
    </source>
</evidence>
<dbReference type="EMBL" id="PDLM01000004">
    <property type="protein sequence ID" value="RDW79490.1"/>
    <property type="molecule type" value="Genomic_DNA"/>
</dbReference>
<dbReference type="Gene3D" id="1.10.10.60">
    <property type="entry name" value="Homeodomain-like"/>
    <property type="match status" value="1"/>
</dbReference>
<comment type="caution">
    <text evidence="2">The sequence shown here is derived from an EMBL/GenBank/DDBJ whole genome shotgun (WGS) entry which is preliminary data.</text>
</comment>
<dbReference type="OrthoDB" id="4848529at2759"/>
<name>A0A3D8S052_9HELO</name>
<dbReference type="Proteomes" id="UP000256645">
    <property type="component" value="Unassembled WGS sequence"/>
</dbReference>
<evidence type="ECO:0000313" key="3">
    <source>
        <dbReference type="Proteomes" id="UP000256645"/>
    </source>
</evidence>
<proteinExistence type="predicted"/>
<feature type="region of interest" description="Disordered" evidence="1">
    <location>
        <begin position="58"/>
        <end position="116"/>
    </location>
</feature>
<dbReference type="CDD" id="cd00167">
    <property type="entry name" value="SANT"/>
    <property type="match status" value="1"/>
</dbReference>